<protein>
    <recommendedName>
        <fullName evidence="1">Helix-turn-helix domain-containing protein</fullName>
    </recommendedName>
</protein>
<name>A0A0R1F0Z1_LACZE</name>
<dbReference type="Gene3D" id="1.10.10.10">
    <property type="entry name" value="Winged helix-like DNA-binding domain superfamily/Winged helix DNA-binding domain"/>
    <property type="match status" value="1"/>
</dbReference>
<evidence type="ECO:0000313" key="2">
    <source>
        <dbReference type="EMBL" id="KRK12738.1"/>
    </source>
</evidence>
<gene>
    <name evidence="2" type="ORF">FD51_GL002319</name>
</gene>
<dbReference type="InterPro" id="IPR036388">
    <property type="entry name" value="WH-like_DNA-bd_sf"/>
</dbReference>
<accession>A0A0R1F0Z1</accession>
<dbReference type="SUPFAM" id="SSF46955">
    <property type="entry name" value="Putative DNA-binding domain"/>
    <property type="match status" value="1"/>
</dbReference>
<dbReference type="InterPro" id="IPR009061">
    <property type="entry name" value="DNA-bd_dom_put_sf"/>
</dbReference>
<organism evidence="2 3">
    <name type="scientific">Lacticaseibacillus zeae DSM 20178 = KCTC 3804</name>
    <dbReference type="NCBI Taxonomy" id="1423816"/>
    <lineage>
        <taxon>Bacteria</taxon>
        <taxon>Bacillati</taxon>
        <taxon>Bacillota</taxon>
        <taxon>Bacilli</taxon>
        <taxon>Lactobacillales</taxon>
        <taxon>Lactobacillaceae</taxon>
        <taxon>Lacticaseibacillus</taxon>
    </lineage>
</organism>
<dbReference type="PATRIC" id="fig|1423816.3.peg.2417"/>
<dbReference type="eggNOG" id="ENOG5033ENA">
    <property type="taxonomic scope" value="Bacteria"/>
</dbReference>
<dbReference type="Proteomes" id="UP000051984">
    <property type="component" value="Unassembled WGS sequence"/>
</dbReference>
<sequence length="104" mass="11999">MKGSGTISQEIRHEMSFVLSDGQIDTIRNKVFEIIREEVNSVRHEALLNVRYFKKGEACKYLNVSYNTLDVWIMLGLPKITIGNSVRFDRIELDKWMQGMSVGC</sequence>
<dbReference type="EMBL" id="AZCT01000004">
    <property type="protein sequence ID" value="KRK12738.1"/>
    <property type="molecule type" value="Genomic_DNA"/>
</dbReference>
<feature type="domain" description="Helix-turn-helix" evidence="1">
    <location>
        <begin position="56"/>
        <end position="99"/>
    </location>
</feature>
<dbReference type="Pfam" id="PF12728">
    <property type="entry name" value="HTH_17"/>
    <property type="match status" value="1"/>
</dbReference>
<comment type="caution">
    <text evidence="2">The sequence shown here is derived from an EMBL/GenBank/DDBJ whole genome shotgun (WGS) entry which is preliminary data.</text>
</comment>
<evidence type="ECO:0000313" key="3">
    <source>
        <dbReference type="Proteomes" id="UP000051984"/>
    </source>
</evidence>
<dbReference type="InterPro" id="IPR041657">
    <property type="entry name" value="HTH_17"/>
</dbReference>
<dbReference type="AlphaFoldDB" id="A0A0R1F0Z1"/>
<evidence type="ECO:0000259" key="1">
    <source>
        <dbReference type="Pfam" id="PF12728"/>
    </source>
</evidence>
<proteinExistence type="predicted"/>
<reference evidence="2 3" key="1">
    <citation type="journal article" date="2015" name="Genome Announc.">
        <title>Expanding the biotechnology potential of lactobacilli through comparative genomics of 213 strains and associated genera.</title>
        <authorList>
            <person name="Sun Z."/>
            <person name="Harris H.M."/>
            <person name="McCann A."/>
            <person name="Guo C."/>
            <person name="Argimon S."/>
            <person name="Zhang W."/>
            <person name="Yang X."/>
            <person name="Jeffery I.B."/>
            <person name="Cooney J.C."/>
            <person name="Kagawa T.F."/>
            <person name="Liu W."/>
            <person name="Song Y."/>
            <person name="Salvetti E."/>
            <person name="Wrobel A."/>
            <person name="Rasinkangas P."/>
            <person name="Parkhill J."/>
            <person name="Rea M.C."/>
            <person name="O'Sullivan O."/>
            <person name="Ritari J."/>
            <person name="Douillard F.P."/>
            <person name="Paul Ross R."/>
            <person name="Yang R."/>
            <person name="Briner A.E."/>
            <person name="Felis G.E."/>
            <person name="de Vos W.M."/>
            <person name="Barrangou R."/>
            <person name="Klaenhammer T.R."/>
            <person name="Caufield P.W."/>
            <person name="Cui Y."/>
            <person name="Zhang H."/>
            <person name="O'Toole P.W."/>
        </authorList>
    </citation>
    <scope>NUCLEOTIDE SEQUENCE [LARGE SCALE GENOMIC DNA]</scope>
    <source>
        <strain evidence="2 3">DSM 20178</strain>
    </source>
</reference>